<reference evidence="4" key="2">
    <citation type="submission" date="2023-05" db="EMBL/GenBank/DDBJ databases">
        <authorList>
            <consortium name="Lawrence Berkeley National Laboratory"/>
            <person name="Steindorff A."/>
            <person name="Hensen N."/>
            <person name="Bonometti L."/>
            <person name="Westerberg I."/>
            <person name="Brannstrom I.O."/>
            <person name="Guillou S."/>
            <person name="Cros-Aarteil S."/>
            <person name="Calhoun S."/>
            <person name="Haridas S."/>
            <person name="Kuo A."/>
            <person name="Mondo S."/>
            <person name="Pangilinan J."/>
            <person name="Riley R."/>
            <person name="Labutti K."/>
            <person name="Andreopoulos B."/>
            <person name="Lipzen A."/>
            <person name="Chen C."/>
            <person name="Yanf M."/>
            <person name="Daum C."/>
            <person name="Ng V."/>
            <person name="Clum A."/>
            <person name="Ohm R."/>
            <person name="Martin F."/>
            <person name="Silar P."/>
            <person name="Natvig D."/>
            <person name="Lalanne C."/>
            <person name="Gautier V."/>
            <person name="Ament-Velasquez S.L."/>
            <person name="Kruys A."/>
            <person name="Hutchinson M.I."/>
            <person name="Powell A.J."/>
            <person name="Barry K."/>
            <person name="Miller A.N."/>
            <person name="Grigoriev I.V."/>
            <person name="Debuchy R."/>
            <person name="Gladieux P."/>
            <person name="Thoren M.H."/>
            <person name="Johannesson H."/>
        </authorList>
    </citation>
    <scope>NUCLEOTIDE SEQUENCE</scope>
    <source>
        <strain evidence="4">CBS 315.58</strain>
    </source>
</reference>
<dbReference type="Proteomes" id="UP001303160">
    <property type="component" value="Unassembled WGS sequence"/>
</dbReference>
<comment type="similarity">
    <text evidence="1 3">Belongs to the short-chain dehydrogenases/reductases (SDR) family.</text>
</comment>
<accession>A0AAN6X550</accession>
<reference evidence="4" key="1">
    <citation type="journal article" date="2023" name="Mol. Phylogenet. Evol.">
        <title>Genome-scale phylogeny and comparative genomics of the fungal order Sordariales.</title>
        <authorList>
            <person name="Hensen N."/>
            <person name="Bonometti L."/>
            <person name="Westerberg I."/>
            <person name="Brannstrom I.O."/>
            <person name="Guillou S."/>
            <person name="Cros-Aarteil S."/>
            <person name="Calhoun S."/>
            <person name="Haridas S."/>
            <person name="Kuo A."/>
            <person name="Mondo S."/>
            <person name="Pangilinan J."/>
            <person name="Riley R."/>
            <person name="LaButti K."/>
            <person name="Andreopoulos B."/>
            <person name="Lipzen A."/>
            <person name="Chen C."/>
            <person name="Yan M."/>
            <person name="Daum C."/>
            <person name="Ng V."/>
            <person name="Clum A."/>
            <person name="Steindorff A."/>
            <person name="Ohm R.A."/>
            <person name="Martin F."/>
            <person name="Silar P."/>
            <person name="Natvig D.O."/>
            <person name="Lalanne C."/>
            <person name="Gautier V."/>
            <person name="Ament-Velasquez S.L."/>
            <person name="Kruys A."/>
            <person name="Hutchinson M.I."/>
            <person name="Powell A.J."/>
            <person name="Barry K."/>
            <person name="Miller A.N."/>
            <person name="Grigoriev I.V."/>
            <person name="Debuchy R."/>
            <person name="Gladieux P."/>
            <person name="Hiltunen Thoren M."/>
            <person name="Johannesson H."/>
        </authorList>
    </citation>
    <scope>NUCLEOTIDE SEQUENCE</scope>
    <source>
        <strain evidence="4">CBS 315.58</strain>
    </source>
</reference>
<dbReference type="Pfam" id="PF00106">
    <property type="entry name" value="adh_short"/>
    <property type="match status" value="1"/>
</dbReference>
<dbReference type="AlphaFoldDB" id="A0AAN6X550"/>
<organism evidence="4 5">
    <name type="scientific">Triangularia verruculosa</name>
    <dbReference type="NCBI Taxonomy" id="2587418"/>
    <lineage>
        <taxon>Eukaryota</taxon>
        <taxon>Fungi</taxon>
        <taxon>Dikarya</taxon>
        <taxon>Ascomycota</taxon>
        <taxon>Pezizomycotina</taxon>
        <taxon>Sordariomycetes</taxon>
        <taxon>Sordariomycetidae</taxon>
        <taxon>Sordariales</taxon>
        <taxon>Podosporaceae</taxon>
        <taxon>Triangularia</taxon>
    </lineage>
</organism>
<keyword evidence="2" id="KW-0560">Oxidoreductase</keyword>
<dbReference type="Gene3D" id="3.40.50.720">
    <property type="entry name" value="NAD(P)-binding Rossmann-like Domain"/>
    <property type="match status" value="1"/>
</dbReference>
<evidence type="ECO:0000256" key="3">
    <source>
        <dbReference type="RuleBase" id="RU000363"/>
    </source>
</evidence>
<dbReference type="SUPFAM" id="SSF51735">
    <property type="entry name" value="NAD(P)-binding Rossmann-fold domains"/>
    <property type="match status" value="1"/>
</dbReference>
<dbReference type="PRINTS" id="PR00080">
    <property type="entry name" value="SDRFAMILY"/>
</dbReference>
<proteinExistence type="inferred from homology"/>
<evidence type="ECO:0000256" key="2">
    <source>
        <dbReference type="ARBA" id="ARBA00023002"/>
    </source>
</evidence>
<dbReference type="InterPro" id="IPR036291">
    <property type="entry name" value="NAD(P)-bd_dom_sf"/>
</dbReference>
<dbReference type="GO" id="GO:0016491">
    <property type="term" value="F:oxidoreductase activity"/>
    <property type="evidence" value="ECO:0007669"/>
    <property type="project" value="UniProtKB-KW"/>
</dbReference>
<comment type="caution">
    <text evidence="4">The sequence shown here is derived from an EMBL/GenBank/DDBJ whole genome shotgun (WGS) entry which is preliminary data.</text>
</comment>
<dbReference type="CDD" id="cd05233">
    <property type="entry name" value="SDR_c"/>
    <property type="match status" value="1"/>
</dbReference>
<dbReference type="EMBL" id="MU864096">
    <property type="protein sequence ID" value="KAK4194115.1"/>
    <property type="molecule type" value="Genomic_DNA"/>
</dbReference>
<dbReference type="PANTHER" id="PTHR44196:SF1">
    <property type="entry name" value="DEHYDROGENASE_REDUCTASE SDR FAMILY MEMBER 7B"/>
    <property type="match status" value="1"/>
</dbReference>
<sequence>MSSQSSRRSDTYPFIDPERFKHALNNQVALVTGAGRGIGREIALALARAGATVACLARTESEVADVVNEISRQGLPRGMPVVADLSQLAEIDRALALITTTLGPIDILVNNAGIDRIGAFSDEADFDAWWHVVEVNLRAPAALIHRVLPSMTSRRGRGGVIISIGSRNAVHNHPFMTAYSATKTALLRLHQCLELELQHTDVRLFYVQPGDVATALMGGRYSPEEAARRPELAAMVARMRAAMDEGVADSPALVADTCVMLAASDEARLLSGLYVDANQDLGKVLDEAGKGSESRIARERLYTLKADLLDT</sequence>
<evidence type="ECO:0000313" key="5">
    <source>
        <dbReference type="Proteomes" id="UP001303160"/>
    </source>
</evidence>
<name>A0AAN6X550_9PEZI</name>
<evidence type="ECO:0000256" key="1">
    <source>
        <dbReference type="ARBA" id="ARBA00006484"/>
    </source>
</evidence>
<dbReference type="PANTHER" id="PTHR44196">
    <property type="entry name" value="DEHYDROGENASE/REDUCTASE SDR FAMILY MEMBER 7B"/>
    <property type="match status" value="1"/>
</dbReference>
<keyword evidence="5" id="KW-1185">Reference proteome</keyword>
<protein>
    <submittedName>
        <fullName evidence="4">Dehydrogenase/ reductase</fullName>
    </submittedName>
</protein>
<dbReference type="PRINTS" id="PR00081">
    <property type="entry name" value="GDHRDH"/>
</dbReference>
<dbReference type="InterPro" id="IPR002347">
    <property type="entry name" value="SDR_fam"/>
</dbReference>
<gene>
    <name evidence="4" type="ORF">QBC40DRAFT_188936</name>
</gene>
<evidence type="ECO:0000313" key="4">
    <source>
        <dbReference type="EMBL" id="KAK4194115.1"/>
    </source>
</evidence>
<dbReference type="GO" id="GO:0016020">
    <property type="term" value="C:membrane"/>
    <property type="evidence" value="ECO:0007669"/>
    <property type="project" value="TreeGrafter"/>
</dbReference>